<dbReference type="Proteomes" id="UP000325577">
    <property type="component" value="Linkage Group LG8"/>
</dbReference>
<accession>A0A5J4ZFF5</accession>
<evidence type="ECO:0000313" key="2">
    <source>
        <dbReference type="Proteomes" id="UP000325577"/>
    </source>
</evidence>
<organism evidence="1 2">
    <name type="scientific">Nyssa sinensis</name>
    <dbReference type="NCBI Taxonomy" id="561372"/>
    <lineage>
        <taxon>Eukaryota</taxon>
        <taxon>Viridiplantae</taxon>
        <taxon>Streptophyta</taxon>
        <taxon>Embryophyta</taxon>
        <taxon>Tracheophyta</taxon>
        <taxon>Spermatophyta</taxon>
        <taxon>Magnoliopsida</taxon>
        <taxon>eudicotyledons</taxon>
        <taxon>Gunneridae</taxon>
        <taxon>Pentapetalae</taxon>
        <taxon>asterids</taxon>
        <taxon>Cornales</taxon>
        <taxon>Nyssaceae</taxon>
        <taxon>Nyssa</taxon>
    </lineage>
</organism>
<gene>
    <name evidence="1" type="ORF">F0562_017508</name>
</gene>
<dbReference type="EMBL" id="CM018051">
    <property type="protein sequence ID" value="KAA8517240.1"/>
    <property type="molecule type" value="Genomic_DNA"/>
</dbReference>
<keyword evidence="2" id="KW-1185">Reference proteome</keyword>
<name>A0A5J4ZFF5_9ASTE</name>
<protein>
    <submittedName>
        <fullName evidence="1">Uncharacterized protein</fullName>
    </submittedName>
</protein>
<dbReference type="AlphaFoldDB" id="A0A5J4ZFF5"/>
<reference evidence="1 2" key="1">
    <citation type="submission" date="2019-09" db="EMBL/GenBank/DDBJ databases">
        <title>A chromosome-level genome assembly of the Chinese tupelo Nyssa sinensis.</title>
        <authorList>
            <person name="Yang X."/>
            <person name="Kang M."/>
            <person name="Yang Y."/>
            <person name="Xiong H."/>
            <person name="Wang M."/>
            <person name="Zhang Z."/>
            <person name="Wang Z."/>
            <person name="Wu H."/>
            <person name="Ma T."/>
            <person name="Liu J."/>
            <person name="Xi Z."/>
        </authorList>
    </citation>
    <scope>NUCLEOTIDE SEQUENCE [LARGE SCALE GENOMIC DNA]</scope>
    <source>
        <strain evidence="1">J267</strain>
        <tissue evidence="1">Leaf</tissue>
    </source>
</reference>
<evidence type="ECO:0000313" key="1">
    <source>
        <dbReference type="EMBL" id="KAA8517240.1"/>
    </source>
</evidence>
<sequence length="68" mass="7721">MGGRDEKKKANLLIDSEPKSGYWVIFGDDIMDTTYKCTSLLPSSGDMHCFSNLIHCIPSYNSMKREFP</sequence>
<proteinExistence type="predicted"/>